<dbReference type="SUPFAM" id="SSF75625">
    <property type="entry name" value="YebC-like"/>
    <property type="match status" value="1"/>
</dbReference>
<dbReference type="Gene3D" id="3.30.70.980">
    <property type="match status" value="2"/>
</dbReference>
<accession>A0A5A7MUX5</accession>
<proteinExistence type="predicted"/>
<evidence type="ECO:0000256" key="1">
    <source>
        <dbReference type="SAM" id="MobiDB-lite"/>
    </source>
</evidence>
<feature type="domain" description="TACO1/YebC-like second and third" evidence="2">
    <location>
        <begin position="1"/>
        <end position="135"/>
    </location>
</feature>
<reference evidence="5 6" key="1">
    <citation type="submission" date="2019-09" db="EMBL/GenBank/DDBJ databases">
        <title>NBRP : Genome information of microbial organism related human and environment.</title>
        <authorList>
            <person name="Hattori M."/>
            <person name="Oshima K."/>
            <person name="Inaba H."/>
            <person name="Suda W."/>
            <person name="Sakamoto M."/>
            <person name="Iino T."/>
            <person name="Kitahara M."/>
            <person name="Oshida Y."/>
            <person name="Iida T."/>
            <person name="Kudo T."/>
            <person name="Itoh T."/>
            <person name="Ohkuma M."/>
        </authorList>
    </citation>
    <scope>NUCLEOTIDE SEQUENCE [LARGE SCALE GENOMIC DNA]</scope>
    <source>
        <strain evidence="3 5">Hi-2</strain>
        <strain evidence="4 6">Mie-1</strain>
    </source>
</reference>
<dbReference type="Pfam" id="PF01709">
    <property type="entry name" value="Transcrip_reg"/>
    <property type="match status" value="1"/>
</dbReference>
<evidence type="ECO:0000313" key="5">
    <source>
        <dbReference type="Proteomes" id="UP000322084"/>
    </source>
</evidence>
<dbReference type="InterPro" id="IPR029072">
    <property type="entry name" value="YebC-like"/>
</dbReference>
<evidence type="ECO:0000313" key="6">
    <source>
        <dbReference type="Proteomes" id="UP000325187"/>
    </source>
</evidence>
<dbReference type="InterPro" id="IPR048300">
    <property type="entry name" value="TACO1_YebC-like_2nd/3rd_dom"/>
</dbReference>
<keyword evidence="6" id="KW-1185">Reference proteome</keyword>
<dbReference type="EMBL" id="BKCM01000015">
    <property type="protein sequence ID" value="GER02005.1"/>
    <property type="molecule type" value="Genomic_DNA"/>
</dbReference>
<evidence type="ECO:0000313" key="4">
    <source>
        <dbReference type="EMBL" id="GER02005.1"/>
    </source>
</evidence>
<dbReference type="AlphaFoldDB" id="A0A5A7N2V6"/>
<dbReference type="Proteomes" id="UP000325187">
    <property type="component" value="Unassembled WGS sequence"/>
</dbReference>
<evidence type="ECO:0000313" key="3">
    <source>
        <dbReference type="EMBL" id="GEQ99123.1"/>
    </source>
</evidence>
<evidence type="ECO:0000259" key="2">
    <source>
        <dbReference type="Pfam" id="PF01709"/>
    </source>
</evidence>
<accession>A0A5A7N2V6</accession>
<dbReference type="EMBL" id="BKCL01000013">
    <property type="protein sequence ID" value="GEQ99123.1"/>
    <property type="molecule type" value="Genomic_DNA"/>
</dbReference>
<dbReference type="GO" id="GO:0005829">
    <property type="term" value="C:cytosol"/>
    <property type="evidence" value="ECO:0007669"/>
    <property type="project" value="TreeGrafter"/>
</dbReference>
<organism evidence="4 6">
    <name type="scientific">Iodidimonas gelatinilytica</name>
    <dbReference type="NCBI Taxonomy" id="1236966"/>
    <lineage>
        <taxon>Bacteria</taxon>
        <taxon>Pseudomonadati</taxon>
        <taxon>Pseudomonadota</taxon>
        <taxon>Alphaproteobacteria</taxon>
        <taxon>Iodidimonadales</taxon>
        <taxon>Iodidimonadaceae</taxon>
        <taxon>Iodidimonas</taxon>
    </lineage>
</organism>
<feature type="compositionally biased region" description="Basic and acidic residues" evidence="1">
    <location>
        <begin position="1"/>
        <end position="10"/>
    </location>
</feature>
<feature type="region of interest" description="Disordered" evidence="1">
    <location>
        <begin position="1"/>
        <end position="20"/>
    </location>
</feature>
<comment type="caution">
    <text evidence="4">The sequence shown here is derived from an EMBL/GenBank/DDBJ whole genome shotgun (WGS) entry which is preliminary data.</text>
</comment>
<dbReference type="InterPro" id="IPR026564">
    <property type="entry name" value="Transcrip_reg_TACO1-like_dom3"/>
</dbReference>
<dbReference type="PANTHER" id="PTHR12532">
    <property type="entry name" value="TRANSLATIONAL ACTIVATOR OF CYTOCHROME C OXIDASE 1"/>
    <property type="match status" value="1"/>
</dbReference>
<protein>
    <recommendedName>
        <fullName evidence="2">TACO1/YebC-like second and third domain-containing protein</fullName>
    </recommendedName>
</protein>
<dbReference type="PANTHER" id="PTHR12532:SF6">
    <property type="entry name" value="TRANSCRIPTIONAL REGULATORY PROTEIN YEBC-RELATED"/>
    <property type="match status" value="1"/>
</dbReference>
<sequence>MTDNKNRSASDIRATFSKNGGNMGETGSANFMFDHVGMIIYKVDVGDADSIFEAAVEAGAENVESDDETHEIITSLEDLHTVAKQLESTFGEPESAKLAWKAKDLISVSEEDAQKLLKLLDALDDNDDVQEVYGNYDIPDEVMAKLEAA</sequence>
<dbReference type="InterPro" id="IPR002876">
    <property type="entry name" value="Transcrip_reg_TACO1-like"/>
</dbReference>
<name>A0A5A7N2V6_9PROT</name>
<gene>
    <name evidence="3" type="ORF">JCM17844_27600</name>
    <name evidence="4" type="ORF">JCM17845_26280</name>
</gene>
<dbReference type="Proteomes" id="UP000322084">
    <property type="component" value="Unassembled WGS sequence"/>
</dbReference>